<sequence length="54" mass="6254">MDITIYSRTHVCIDDGETIVRIEYDDAGDFVDAIEWKPDRAEEFARIAIKEYAS</sequence>
<gene>
    <name evidence="1" type="ORF">V6X64_02465</name>
</gene>
<evidence type="ECO:0000313" key="1">
    <source>
        <dbReference type="EMBL" id="MEX0385858.1"/>
    </source>
</evidence>
<name>A0ABV3S6V3_9GAMM</name>
<keyword evidence="2" id="KW-1185">Reference proteome</keyword>
<protein>
    <recommendedName>
        <fullName evidence="3">Phage protein</fullName>
    </recommendedName>
</protein>
<evidence type="ECO:0008006" key="3">
    <source>
        <dbReference type="Google" id="ProtNLM"/>
    </source>
</evidence>
<evidence type="ECO:0000313" key="2">
    <source>
        <dbReference type="Proteomes" id="UP001556653"/>
    </source>
</evidence>
<dbReference type="EMBL" id="JBAKFJ010000001">
    <property type="protein sequence ID" value="MEX0385858.1"/>
    <property type="molecule type" value="Genomic_DNA"/>
</dbReference>
<dbReference type="RefSeq" id="WP_367966341.1">
    <property type="nucleotide sequence ID" value="NZ_JBAKFJ010000001.1"/>
</dbReference>
<comment type="caution">
    <text evidence="1">The sequence shown here is derived from an EMBL/GenBank/DDBJ whole genome shotgun (WGS) entry which is preliminary data.</text>
</comment>
<organism evidence="1 2">
    <name type="scientific">Spiribacter onubensis</name>
    <dbReference type="NCBI Taxonomy" id="3122420"/>
    <lineage>
        <taxon>Bacteria</taxon>
        <taxon>Pseudomonadati</taxon>
        <taxon>Pseudomonadota</taxon>
        <taxon>Gammaproteobacteria</taxon>
        <taxon>Chromatiales</taxon>
        <taxon>Ectothiorhodospiraceae</taxon>
        <taxon>Spiribacter</taxon>
    </lineage>
</organism>
<proteinExistence type="predicted"/>
<reference evidence="1 2" key="1">
    <citation type="submission" date="2024-02" db="EMBL/GenBank/DDBJ databases">
        <title>New especies of Spiribacter isolated from saline water.</title>
        <authorList>
            <person name="Leon M.J."/>
            <person name="De La Haba R."/>
            <person name="Sanchez-Porro C."/>
            <person name="Ventosa A."/>
        </authorList>
    </citation>
    <scope>NUCLEOTIDE SEQUENCE [LARGE SCALE GENOMIC DNA]</scope>
    <source>
        <strain evidence="2">ag22IC4-227</strain>
    </source>
</reference>
<dbReference type="Proteomes" id="UP001556653">
    <property type="component" value="Unassembled WGS sequence"/>
</dbReference>
<accession>A0ABV3S6V3</accession>